<dbReference type="InterPro" id="IPR036921">
    <property type="entry name" value="PurM-like_N_sf"/>
</dbReference>
<reference evidence="3" key="1">
    <citation type="submission" date="2018-05" db="EMBL/GenBank/DDBJ databases">
        <authorList>
            <person name="Lanie J.A."/>
            <person name="Ng W.-L."/>
            <person name="Kazmierczak K.M."/>
            <person name="Andrzejewski T.M."/>
            <person name="Davidsen T.M."/>
            <person name="Wayne K.J."/>
            <person name="Tettelin H."/>
            <person name="Glass J.I."/>
            <person name="Rusch D."/>
            <person name="Podicherti R."/>
            <person name="Tsui H.-C.T."/>
            <person name="Winkler M.E."/>
        </authorList>
    </citation>
    <scope>NUCLEOTIDE SEQUENCE</scope>
</reference>
<feature type="domain" description="PurM-like N-terminal" evidence="1">
    <location>
        <begin position="32"/>
        <end position="145"/>
    </location>
</feature>
<name>A0A381U253_9ZZZZ</name>
<dbReference type="SUPFAM" id="SSF55326">
    <property type="entry name" value="PurM N-terminal domain-like"/>
    <property type="match status" value="1"/>
</dbReference>
<organism evidence="3">
    <name type="scientific">marine metagenome</name>
    <dbReference type="NCBI Taxonomy" id="408172"/>
    <lineage>
        <taxon>unclassified sequences</taxon>
        <taxon>metagenomes</taxon>
        <taxon>ecological metagenomes</taxon>
    </lineage>
</organism>
<dbReference type="GO" id="GO:0009228">
    <property type="term" value="P:thiamine biosynthetic process"/>
    <property type="evidence" value="ECO:0007669"/>
    <property type="project" value="InterPro"/>
</dbReference>
<dbReference type="Pfam" id="PF02769">
    <property type="entry name" value="AIRS_C"/>
    <property type="match status" value="1"/>
</dbReference>
<dbReference type="GO" id="GO:0009030">
    <property type="term" value="F:thiamine-phosphate kinase activity"/>
    <property type="evidence" value="ECO:0007669"/>
    <property type="project" value="InterPro"/>
</dbReference>
<protein>
    <recommendedName>
        <fullName evidence="4">PurM-like N-terminal domain-containing protein</fullName>
    </recommendedName>
</protein>
<dbReference type="InterPro" id="IPR016188">
    <property type="entry name" value="PurM-like_N"/>
</dbReference>
<sequence length="337" mass="37196">MTNLKDLGEFGLIERLSKNFKHQANDTILPLGDDCAVYSASASKYQLISTDALVENVHFKCSTISPEQLGQKAIAVNLSDIAAMGGTPTRVLITLGISKKISISFLDQLYKGIHKVCMLYNVELFGGDTVSSPNSFFINITILGEAKRGKLFTRKGAKKGDMIFTTGTLGDSCLGLKILSNKQLKCSSKSRKYLLKKHLDPTPRLKESHLITRSTCKITSMIDISDGLVQDLQHICRQSGTGALIYEEKLPQSQAFSKVCSENNWDSLPLILNGGEDYELLFTLPSDGVKNLYRQFKKAKALVTHIGEITKSYNKVSLLKKNGKRIILPQSPGFSHF</sequence>
<gene>
    <name evidence="3" type="ORF">METZ01_LOCUS75170</name>
</gene>
<evidence type="ECO:0000259" key="2">
    <source>
        <dbReference type="Pfam" id="PF02769"/>
    </source>
</evidence>
<evidence type="ECO:0000259" key="1">
    <source>
        <dbReference type="Pfam" id="PF00586"/>
    </source>
</evidence>
<dbReference type="InterPro" id="IPR006283">
    <property type="entry name" value="ThiL-like"/>
</dbReference>
<dbReference type="InterPro" id="IPR036676">
    <property type="entry name" value="PurM-like_C_sf"/>
</dbReference>
<evidence type="ECO:0008006" key="4">
    <source>
        <dbReference type="Google" id="ProtNLM"/>
    </source>
</evidence>
<dbReference type="Pfam" id="PF00586">
    <property type="entry name" value="AIRS"/>
    <property type="match status" value="1"/>
</dbReference>
<dbReference type="HAMAP" id="MF_02128">
    <property type="entry name" value="TMP_kinase"/>
    <property type="match status" value="1"/>
</dbReference>
<accession>A0A381U253</accession>
<dbReference type="NCBIfam" id="TIGR01379">
    <property type="entry name" value="thiL"/>
    <property type="match status" value="1"/>
</dbReference>
<dbReference type="SUPFAM" id="SSF56042">
    <property type="entry name" value="PurM C-terminal domain-like"/>
    <property type="match status" value="1"/>
</dbReference>
<dbReference type="InterPro" id="IPR010918">
    <property type="entry name" value="PurM-like_C_dom"/>
</dbReference>
<dbReference type="Gene3D" id="3.90.650.10">
    <property type="entry name" value="PurM-like C-terminal domain"/>
    <property type="match status" value="1"/>
</dbReference>
<dbReference type="PANTHER" id="PTHR30270">
    <property type="entry name" value="THIAMINE-MONOPHOSPHATE KINASE"/>
    <property type="match status" value="1"/>
</dbReference>
<dbReference type="Gene3D" id="3.30.1330.10">
    <property type="entry name" value="PurM-like, N-terminal domain"/>
    <property type="match status" value="1"/>
</dbReference>
<dbReference type="EMBL" id="UINC01005595">
    <property type="protein sequence ID" value="SVA22316.1"/>
    <property type="molecule type" value="Genomic_DNA"/>
</dbReference>
<proteinExistence type="inferred from homology"/>
<dbReference type="CDD" id="cd02194">
    <property type="entry name" value="ThiL"/>
    <property type="match status" value="1"/>
</dbReference>
<feature type="domain" description="PurM-like C-terminal" evidence="2">
    <location>
        <begin position="158"/>
        <end position="312"/>
    </location>
</feature>
<dbReference type="PANTHER" id="PTHR30270:SF0">
    <property type="entry name" value="THIAMINE-MONOPHOSPHATE KINASE"/>
    <property type="match status" value="1"/>
</dbReference>
<dbReference type="AlphaFoldDB" id="A0A381U253"/>
<evidence type="ECO:0000313" key="3">
    <source>
        <dbReference type="EMBL" id="SVA22316.1"/>
    </source>
</evidence>
<dbReference type="PIRSF" id="PIRSF005303">
    <property type="entry name" value="Thiam_monoph_kin"/>
    <property type="match status" value="1"/>
</dbReference>